<dbReference type="RefSeq" id="WP_071455369.1">
    <property type="nucleotide sequence ID" value="NZ_CP017675.1"/>
</dbReference>
<protein>
    <submittedName>
        <fullName evidence="1">Uncharacterized protein</fullName>
    </submittedName>
</protein>
<organism evidence="1 2">
    <name type="scientific">Gloeomargarita lithophora Alchichica-D10</name>
    <dbReference type="NCBI Taxonomy" id="1188229"/>
    <lineage>
        <taxon>Bacteria</taxon>
        <taxon>Bacillati</taxon>
        <taxon>Cyanobacteriota</taxon>
        <taxon>Cyanophyceae</taxon>
        <taxon>Gloeomargaritales</taxon>
        <taxon>Gloeomargaritaceae</taxon>
        <taxon>Gloeomargarita</taxon>
    </lineage>
</organism>
<dbReference type="AlphaFoldDB" id="A0A1J0AGH4"/>
<proteinExistence type="predicted"/>
<gene>
    <name evidence="1" type="ORF">GlitD10_2672</name>
</gene>
<dbReference type="Proteomes" id="UP000180235">
    <property type="component" value="Chromosome"/>
</dbReference>
<keyword evidence="2" id="KW-1185">Reference proteome</keyword>
<dbReference type="OrthoDB" id="509710at2"/>
<accession>A0A1J0AGH4</accession>
<name>A0A1J0AGH4_9CYAN</name>
<reference evidence="1 2" key="1">
    <citation type="submission" date="2016-10" db="EMBL/GenBank/DDBJ databases">
        <title>Description of Gloeomargarita lithophora gen. nov., sp. nov., a thylakoid-bearing basal-branching cyanobacterium with intracellular carbonates, and proposal for Gloeomargaritales ord. nov.</title>
        <authorList>
            <person name="Moreira D."/>
            <person name="Tavera R."/>
            <person name="Benzerara K."/>
            <person name="Skouri-Panet F."/>
            <person name="Couradeau E."/>
            <person name="Gerard E."/>
            <person name="Loussert C."/>
            <person name="Novelo E."/>
            <person name="Zivanovic Y."/>
            <person name="Lopez-Garcia P."/>
        </authorList>
    </citation>
    <scope>NUCLEOTIDE SEQUENCE [LARGE SCALE GENOMIC DNA]</scope>
    <source>
        <strain evidence="1 2">D10</strain>
    </source>
</reference>
<evidence type="ECO:0000313" key="1">
    <source>
        <dbReference type="EMBL" id="APB35015.1"/>
    </source>
</evidence>
<sequence>MDLALLEAERSQLHYGIQFPAAVAVALAAPQADYRHTALRWSAATQSIISTDIPADTPFTLALEPLELTLNLRDGAGTVLTSLFLVGQTLATGLAWLQTAVTDLGADGSKISWIAYPPDDFPDHPLAHGAAFATGQPEFRQLLIDHYALTHQQLTTLAQTYPQAPSPVIWPHHFDLATLIPLGAGTGEANPAIGVGLSPGDGSYGEPYWYVSPWPYPQGELPAISAPATWHTQGWVGAVLRRSHLARDNHSAMVEAFIQEAVAVCRGLV</sequence>
<dbReference type="KEGG" id="glt:GlitD10_2672"/>
<evidence type="ECO:0000313" key="2">
    <source>
        <dbReference type="Proteomes" id="UP000180235"/>
    </source>
</evidence>
<dbReference type="EMBL" id="CP017675">
    <property type="protein sequence ID" value="APB35015.1"/>
    <property type="molecule type" value="Genomic_DNA"/>
</dbReference>